<dbReference type="SMART" id="SM00355">
    <property type="entry name" value="ZnF_C2H2"/>
    <property type="match status" value="3"/>
</dbReference>
<dbReference type="InterPro" id="IPR013087">
    <property type="entry name" value="Znf_C2H2_type"/>
</dbReference>
<dbReference type="GO" id="GO:0010468">
    <property type="term" value="P:regulation of gene expression"/>
    <property type="evidence" value="ECO:0007669"/>
    <property type="project" value="TreeGrafter"/>
</dbReference>
<reference evidence="9" key="1">
    <citation type="journal article" date="2020" name="Stud. Mycol.">
        <title>101 Dothideomycetes genomes: a test case for predicting lifestyles and emergence of pathogens.</title>
        <authorList>
            <person name="Haridas S."/>
            <person name="Albert R."/>
            <person name="Binder M."/>
            <person name="Bloem J."/>
            <person name="Labutti K."/>
            <person name="Salamov A."/>
            <person name="Andreopoulos B."/>
            <person name="Baker S."/>
            <person name="Barry K."/>
            <person name="Bills G."/>
            <person name="Bluhm B."/>
            <person name="Cannon C."/>
            <person name="Castanera R."/>
            <person name="Culley D."/>
            <person name="Daum C."/>
            <person name="Ezra D."/>
            <person name="Gonzalez J."/>
            <person name="Henrissat B."/>
            <person name="Kuo A."/>
            <person name="Liang C."/>
            <person name="Lipzen A."/>
            <person name="Lutzoni F."/>
            <person name="Magnuson J."/>
            <person name="Mondo S."/>
            <person name="Nolan M."/>
            <person name="Ohm R."/>
            <person name="Pangilinan J."/>
            <person name="Park H.-J."/>
            <person name="Ramirez L."/>
            <person name="Alfaro M."/>
            <person name="Sun H."/>
            <person name="Tritt A."/>
            <person name="Yoshinaga Y."/>
            <person name="Zwiers L.-H."/>
            <person name="Turgeon B."/>
            <person name="Goodwin S."/>
            <person name="Spatafora J."/>
            <person name="Crous P."/>
            <person name="Grigoriev I."/>
        </authorList>
    </citation>
    <scope>NUCLEOTIDE SEQUENCE</scope>
    <source>
        <strain evidence="9">CBS 269.34</strain>
    </source>
</reference>
<dbReference type="AlphaFoldDB" id="A0A6A6QLS2"/>
<accession>A0A6A6QLS2</accession>
<dbReference type="OrthoDB" id="2993510at2759"/>
<keyword evidence="6" id="KW-0539">Nucleus</keyword>
<dbReference type="PANTHER" id="PTHR16515">
    <property type="entry name" value="PR DOMAIN ZINC FINGER PROTEIN"/>
    <property type="match status" value="1"/>
</dbReference>
<keyword evidence="2" id="KW-0479">Metal-binding</keyword>
<keyword evidence="3" id="KW-0677">Repeat</keyword>
<organism evidence="9 10">
    <name type="scientific">Lophium mytilinum</name>
    <dbReference type="NCBI Taxonomy" id="390894"/>
    <lineage>
        <taxon>Eukaryota</taxon>
        <taxon>Fungi</taxon>
        <taxon>Dikarya</taxon>
        <taxon>Ascomycota</taxon>
        <taxon>Pezizomycotina</taxon>
        <taxon>Dothideomycetes</taxon>
        <taxon>Pleosporomycetidae</taxon>
        <taxon>Mytilinidiales</taxon>
        <taxon>Mytilinidiaceae</taxon>
        <taxon>Lophium</taxon>
    </lineage>
</organism>
<dbReference type="EMBL" id="MU004192">
    <property type="protein sequence ID" value="KAF2493202.1"/>
    <property type="molecule type" value="Genomic_DNA"/>
</dbReference>
<evidence type="ECO:0000256" key="1">
    <source>
        <dbReference type="ARBA" id="ARBA00004123"/>
    </source>
</evidence>
<evidence type="ECO:0000256" key="3">
    <source>
        <dbReference type="ARBA" id="ARBA00022737"/>
    </source>
</evidence>
<dbReference type="PROSITE" id="PS50157">
    <property type="entry name" value="ZINC_FINGER_C2H2_2"/>
    <property type="match status" value="3"/>
</dbReference>
<evidence type="ECO:0000256" key="6">
    <source>
        <dbReference type="ARBA" id="ARBA00023242"/>
    </source>
</evidence>
<evidence type="ECO:0000259" key="8">
    <source>
        <dbReference type="PROSITE" id="PS50157"/>
    </source>
</evidence>
<feature type="domain" description="C2H2-type" evidence="8">
    <location>
        <begin position="5"/>
        <end position="35"/>
    </location>
</feature>
<dbReference type="GO" id="GO:0008270">
    <property type="term" value="F:zinc ion binding"/>
    <property type="evidence" value="ECO:0007669"/>
    <property type="project" value="UniProtKB-KW"/>
</dbReference>
<dbReference type="SUPFAM" id="SSF57667">
    <property type="entry name" value="beta-beta-alpha zinc fingers"/>
    <property type="match status" value="2"/>
</dbReference>
<evidence type="ECO:0000256" key="4">
    <source>
        <dbReference type="ARBA" id="ARBA00022771"/>
    </source>
</evidence>
<feature type="domain" description="C2H2-type" evidence="8">
    <location>
        <begin position="36"/>
        <end position="64"/>
    </location>
</feature>
<sequence>MSTSHKCTHGDCEATFKHKRDVQRHINNVHFKIKAFKCEECGKEFTNKTKRQNHVDGVHKLKKKYPCRSCGKAFTGSDGRANHERLVHRNRLVQPASSTNPLATSLPAPSQGPVWVPDSSLAATTRPTSTNTLPFAFPPSTEPFIGELAEYTPLEAIHDNHLAIEAQQTVASFEADPYELSQLISYDTGCELDTWLASLGENQPNEASFEGVSTSGPSNNHTEGRVPEALKKFQREYPLEDLAGLPLEDGEGLVWTLDLNELRWECPSANRAFFCFEVAVSELDTAC</sequence>
<dbReference type="InterPro" id="IPR036236">
    <property type="entry name" value="Znf_C2H2_sf"/>
</dbReference>
<dbReference type="Gene3D" id="3.30.160.60">
    <property type="entry name" value="Classic Zinc Finger"/>
    <property type="match status" value="1"/>
</dbReference>
<feature type="domain" description="C2H2-type" evidence="8">
    <location>
        <begin position="65"/>
        <end position="88"/>
    </location>
</feature>
<dbReference type="PROSITE" id="PS00028">
    <property type="entry name" value="ZINC_FINGER_C2H2_1"/>
    <property type="match status" value="2"/>
</dbReference>
<evidence type="ECO:0000313" key="10">
    <source>
        <dbReference type="Proteomes" id="UP000799750"/>
    </source>
</evidence>
<gene>
    <name evidence="9" type="ORF">BU16DRAFT_563379</name>
</gene>
<evidence type="ECO:0000256" key="5">
    <source>
        <dbReference type="ARBA" id="ARBA00022833"/>
    </source>
</evidence>
<keyword evidence="10" id="KW-1185">Reference proteome</keyword>
<dbReference type="InterPro" id="IPR050331">
    <property type="entry name" value="Zinc_finger"/>
</dbReference>
<proteinExistence type="predicted"/>
<dbReference type="Pfam" id="PF00096">
    <property type="entry name" value="zf-C2H2"/>
    <property type="match status" value="1"/>
</dbReference>
<name>A0A6A6QLS2_9PEZI</name>
<dbReference type="GO" id="GO:0005634">
    <property type="term" value="C:nucleus"/>
    <property type="evidence" value="ECO:0007669"/>
    <property type="project" value="UniProtKB-SubCell"/>
</dbReference>
<dbReference type="PANTHER" id="PTHR16515:SF49">
    <property type="entry name" value="GASTRULA ZINC FINGER PROTEIN XLCGF49.1-LIKE-RELATED"/>
    <property type="match status" value="1"/>
</dbReference>
<evidence type="ECO:0000256" key="7">
    <source>
        <dbReference type="PROSITE-ProRule" id="PRU00042"/>
    </source>
</evidence>
<evidence type="ECO:0000256" key="2">
    <source>
        <dbReference type="ARBA" id="ARBA00022723"/>
    </source>
</evidence>
<keyword evidence="4 7" id="KW-0863">Zinc-finger</keyword>
<dbReference type="Proteomes" id="UP000799750">
    <property type="component" value="Unassembled WGS sequence"/>
</dbReference>
<comment type="subcellular location">
    <subcellularLocation>
        <location evidence="1">Nucleus</location>
    </subcellularLocation>
</comment>
<evidence type="ECO:0000313" key="9">
    <source>
        <dbReference type="EMBL" id="KAF2493202.1"/>
    </source>
</evidence>
<protein>
    <recommendedName>
        <fullName evidence="8">C2H2-type domain-containing protein</fullName>
    </recommendedName>
</protein>
<keyword evidence="5" id="KW-0862">Zinc</keyword>